<name>A0A5N5GR32_9ROSA</name>
<keyword evidence="3" id="KW-1185">Reference proteome</keyword>
<reference evidence="2 3" key="1">
    <citation type="submission" date="2019-09" db="EMBL/GenBank/DDBJ databases">
        <authorList>
            <person name="Ou C."/>
        </authorList>
    </citation>
    <scope>NUCLEOTIDE SEQUENCE [LARGE SCALE GENOMIC DNA]</scope>
    <source>
        <strain evidence="2">S2</strain>
        <tissue evidence="2">Leaf</tissue>
    </source>
</reference>
<organism evidence="2 3">
    <name type="scientific">Pyrus ussuriensis x Pyrus communis</name>
    <dbReference type="NCBI Taxonomy" id="2448454"/>
    <lineage>
        <taxon>Eukaryota</taxon>
        <taxon>Viridiplantae</taxon>
        <taxon>Streptophyta</taxon>
        <taxon>Embryophyta</taxon>
        <taxon>Tracheophyta</taxon>
        <taxon>Spermatophyta</taxon>
        <taxon>Magnoliopsida</taxon>
        <taxon>eudicotyledons</taxon>
        <taxon>Gunneridae</taxon>
        <taxon>Pentapetalae</taxon>
        <taxon>rosids</taxon>
        <taxon>fabids</taxon>
        <taxon>Rosales</taxon>
        <taxon>Rosaceae</taxon>
        <taxon>Amygdaloideae</taxon>
        <taxon>Maleae</taxon>
        <taxon>Pyrus</taxon>
    </lineage>
</organism>
<evidence type="ECO:0000313" key="2">
    <source>
        <dbReference type="EMBL" id="KAB2618066.1"/>
    </source>
</evidence>
<dbReference type="Proteomes" id="UP000327157">
    <property type="component" value="Chromosome 15"/>
</dbReference>
<feature type="transmembrane region" description="Helical" evidence="1">
    <location>
        <begin position="34"/>
        <end position="51"/>
    </location>
</feature>
<gene>
    <name evidence="2" type="ORF">D8674_013935</name>
</gene>
<dbReference type="EMBL" id="SMOL01000401">
    <property type="protein sequence ID" value="KAB2618066.1"/>
    <property type="molecule type" value="Genomic_DNA"/>
</dbReference>
<accession>A0A5N5GR32</accession>
<evidence type="ECO:0000256" key="1">
    <source>
        <dbReference type="SAM" id="Phobius"/>
    </source>
</evidence>
<reference evidence="3" key="2">
    <citation type="submission" date="2019-10" db="EMBL/GenBank/DDBJ databases">
        <title>A de novo genome assembly of a pear dwarfing rootstock.</title>
        <authorList>
            <person name="Wang F."/>
            <person name="Wang J."/>
            <person name="Li S."/>
            <person name="Zhang Y."/>
            <person name="Fang M."/>
            <person name="Ma L."/>
            <person name="Zhao Y."/>
            <person name="Jiang S."/>
        </authorList>
    </citation>
    <scope>NUCLEOTIDE SEQUENCE [LARGE SCALE GENOMIC DNA]</scope>
</reference>
<keyword evidence="1" id="KW-0472">Membrane</keyword>
<keyword evidence="1" id="KW-0812">Transmembrane</keyword>
<dbReference type="OrthoDB" id="1749636at2759"/>
<proteinExistence type="predicted"/>
<evidence type="ECO:0000313" key="3">
    <source>
        <dbReference type="Proteomes" id="UP000327157"/>
    </source>
</evidence>
<reference evidence="2 3" key="3">
    <citation type="submission" date="2019-11" db="EMBL/GenBank/DDBJ databases">
        <title>A de novo genome assembly of a pear dwarfing rootstock.</title>
        <authorList>
            <person name="Wang F."/>
            <person name="Wang J."/>
            <person name="Li S."/>
            <person name="Zhang Y."/>
            <person name="Fang M."/>
            <person name="Ma L."/>
            <person name="Zhao Y."/>
            <person name="Jiang S."/>
        </authorList>
    </citation>
    <scope>NUCLEOTIDE SEQUENCE [LARGE SCALE GENOMIC DNA]</scope>
    <source>
        <strain evidence="2">S2</strain>
        <tissue evidence="2">Leaf</tissue>
    </source>
</reference>
<sequence>MVLSWLTSSLFPPIMHVVVKCVSAAKAWILFNFLANFSIFVVVILTLLIFFDKINTLSNQLALSSSLMFDANLIAMIMNNVGPFAETRHLTFTLSGDTPIPSMTSMAANRGHRVHVPASFACGRGCAGVPPCGGFALRPNGNNVGPPRPNGNVVGVLDAGPSFVNRPPLKCQICCRNGYSAIDCYNRINTSYKSRVPSAHLTTLTAQSHRAG</sequence>
<dbReference type="AlphaFoldDB" id="A0A5N5GR32"/>
<keyword evidence="1" id="KW-1133">Transmembrane helix</keyword>
<comment type="caution">
    <text evidence="2">The sequence shown here is derived from an EMBL/GenBank/DDBJ whole genome shotgun (WGS) entry which is preliminary data.</text>
</comment>
<protein>
    <submittedName>
        <fullName evidence="2">Uncharacterized protein</fullName>
    </submittedName>
</protein>